<protein>
    <recommendedName>
        <fullName evidence="4">Presequence protease, mitochondrial</fullName>
    </recommendedName>
</protein>
<dbReference type="FunFam" id="3.30.830.10:FF:000009">
    <property type="entry name" value="Presequence protease, mitochondrial"/>
    <property type="match status" value="1"/>
</dbReference>
<evidence type="ECO:0000256" key="7">
    <source>
        <dbReference type="ARBA" id="ARBA00022801"/>
    </source>
</evidence>
<evidence type="ECO:0000256" key="5">
    <source>
        <dbReference type="ARBA" id="ARBA00022670"/>
    </source>
</evidence>
<comment type="caution">
    <text evidence="13">The sequence shown here is derived from an EMBL/GenBank/DDBJ whole genome shotgun (WGS) entry which is preliminary data.</text>
</comment>
<dbReference type="PANTHER" id="PTHR43016">
    <property type="entry name" value="PRESEQUENCE PROTEASE"/>
    <property type="match status" value="1"/>
</dbReference>
<dbReference type="AlphaFoldDB" id="A0A9Q0M0G7"/>
<dbReference type="GO" id="GO:0004222">
    <property type="term" value="F:metalloendopeptidase activity"/>
    <property type="evidence" value="ECO:0007669"/>
    <property type="project" value="TreeGrafter"/>
</dbReference>
<dbReference type="SMART" id="SM01264">
    <property type="entry name" value="M16C_associated"/>
    <property type="match status" value="1"/>
</dbReference>
<keyword evidence="5" id="KW-0645">Protease</keyword>
<sequence>MFRFRSNVRQCANAVFRLSTYSSRNITKNTLKRGTIFNQARCFSSTTSFLKSATSAETVNTNSNATISNSSAIQFKVGDQLHNYVVESVENVPELCLTAYKLRHLKTGAEHLHIARDDSNNMFAVSFRTTPENSTGVAHILEHLALCGSSKYPVRDPFMKMLTRSLSTFMNAFTGSDYTMYPFSTQNPRDFYNLLSIYLDAAFHPRLRELDFMQEGWRLEHSDLNDPNSPLVFKGVVFNEMKGVFSSPSSIYVRSLINKLFPDNTYQNESGGDPLCIPSLSYDELKDFHSKHYHPSNAKFFTYGNFSLEQHLKEIDNVIGNFEENAKYRELSLVTDQQRWPKEQYQKLVCQNDPLAAYADKQTTIGVSYMLDSITDTHENFTLAILGSLLIDGPSSPFYEALIDSGLGSDYSPFSGYHKLTKQSLFSIGLQGISKDQCSTVMKAIQMAFKNAYSDGFPSERVDAILHRIELSTKHQSSNFGLGLAMNVNTYWNHDVNPIQCLRVNEHVEHFKRQLEADPNYLKKKVKQYFLDNTHKLVLEMSPSEDYEQKLEEAEKRLLDEKVSKLTQNDRDQIYKNGKLLLESQDANEDLSILPTLNVKDISRSMKKTVFERVTVNEIPVQYSAQPTNGIVYFTGVLQLKPENFPKKLIPYLSLFSQVMTKLGAGPWDRRQLDQEIQMRTNGLGSLFHIVDHPTHFDKFQQGLVISSHCLERNIEPMFNLWTEVFNRIRFDDDHDHLLQLIRISAAELAAGVSHNGHRYAMNRAASAFGGAMKLRELTNGMTSLAYFRLMAGSPDKIKEIVKNLKEVAEIVLNTQNLRCAINAEAASIRPSLNVLEQFIQSIRGDNQKNHANEMKQSFDTSEIVMPTLQSTKNEHFVFPFSTNFLSRSVFCAPFQHPDFAKLRIASSLISSKFLHKEIREKGGAYGGGARFDSGGVLSYYSYRDPQVSQTIDAFDRAGEWLIRTDNYSDQDIDESKLQVFQSVDAPIMPSEQGLEYFLTGIDDDMRQEYRLRLLDVQKADIHEVAERYLVRGSQSLQSGVVMLGPSSDVTANNDKWKVRIASE</sequence>
<comment type="similarity">
    <text evidence="3">Belongs to the peptidase M16 family. PreP subfamily.</text>
</comment>
<proteinExistence type="inferred from homology"/>
<accession>A0A9Q0M0G7</accession>
<dbReference type="GO" id="GO:0016485">
    <property type="term" value="P:protein processing"/>
    <property type="evidence" value="ECO:0007669"/>
    <property type="project" value="TreeGrafter"/>
</dbReference>
<dbReference type="EMBL" id="JAPWDV010000003">
    <property type="protein sequence ID" value="KAJ6216706.1"/>
    <property type="molecule type" value="Genomic_DNA"/>
</dbReference>
<gene>
    <name evidence="13" type="ORF">RDWZM_007863</name>
</gene>
<keyword evidence="9" id="KW-0809">Transit peptide</keyword>
<dbReference type="InterPro" id="IPR055130">
    <property type="entry name" value="PreP_C"/>
</dbReference>
<evidence type="ECO:0000256" key="2">
    <source>
        <dbReference type="ARBA" id="ARBA00004173"/>
    </source>
</evidence>
<dbReference type="Pfam" id="PF05193">
    <property type="entry name" value="Peptidase_M16_C"/>
    <property type="match status" value="1"/>
</dbReference>
<evidence type="ECO:0000313" key="13">
    <source>
        <dbReference type="EMBL" id="KAJ6216706.1"/>
    </source>
</evidence>
<keyword evidence="6" id="KW-0479">Metal-binding</keyword>
<feature type="domain" description="Peptidase M16C associated" evidence="12">
    <location>
        <begin position="541"/>
        <end position="791"/>
    </location>
</feature>
<dbReference type="SUPFAM" id="SSF63411">
    <property type="entry name" value="LuxS/MPP-like metallohydrolase"/>
    <property type="match status" value="4"/>
</dbReference>
<evidence type="ECO:0000256" key="6">
    <source>
        <dbReference type="ARBA" id="ARBA00022723"/>
    </source>
</evidence>
<comment type="cofactor">
    <cofactor evidence="1">
        <name>Zn(2+)</name>
        <dbReference type="ChEBI" id="CHEBI:29105"/>
    </cofactor>
</comment>
<evidence type="ECO:0000256" key="8">
    <source>
        <dbReference type="ARBA" id="ARBA00022833"/>
    </source>
</evidence>
<dbReference type="InterPro" id="IPR011249">
    <property type="entry name" value="Metalloenz_LuxS/M16"/>
</dbReference>
<keyword evidence="8" id="KW-0862">Zinc</keyword>
<keyword evidence="10" id="KW-0482">Metalloprotease</keyword>
<evidence type="ECO:0000256" key="10">
    <source>
        <dbReference type="ARBA" id="ARBA00023049"/>
    </source>
</evidence>
<evidence type="ECO:0000256" key="4">
    <source>
        <dbReference type="ARBA" id="ARBA00020167"/>
    </source>
</evidence>
<evidence type="ECO:0000313" key="14">
    <source>
        <dbReference type="Proteomes" id="UP001142055"/>
    </source>
</evidence>
<organism evidence="13 14">
    <name type="scientific">Blomia tropicalis</name>
    <name type="common">Mite</name>
    <dbReference type="NCBI Taxonomy" id="40697"/>
    <lineage>
        <taxon>Eukaryota</taxon>
        <taxon>Metazoa</taxon>
        <taxon>Ecdysozoa</taxon>
        <taxon>Arthropoda</taxon>
        <taxon>Chelicerata</taxon>
        <taxon>Arachnida</taxon>
        <taxon>Acari</taxon>
        <taxon>Acariformes</taxon>
        <taxon>Sarcoptiformes</taxon>
        <taxon>Astigmata</taxon>
        <taxon>Glycyphagoidea</taxon>
        <taxon>Echimyopodidae</taxon>
        <taxon>Blomia</taxon>
    </lineage>
</organism>
<name>A0A9Q0M0G7_BLOTA</name>
<comment type="subcellular location">
    <subcellularLocation>
        <location evidence="2">Mitochondrion</location>
    </subcellularLocation>
</comment>
<dbReference type="FunFam" id="3.30.830.10:FF:000011">
    <property type="entry name" value="Presequence protease, mitochondrial"/>
    <property type="match status" value="1"/>
</dbReference>
<dbReference type="InterPro" id="IPR013578">
    <property type="entry name" value="Peptidase_M16C_assoc"/>
</dbReference>
<dbReference type="GO" id="GO:0005759">
    <property type="term" value="C:mitochondrial matrix"/>
    <property type="evidence" value="ECO:0007669"/>
    <property type="project" value="TreeGrafter"/>
</dbReference>
<dbReference type="FunFam" id="3.30.830.10:FF:000013">
    <property type="entry name" value="Mitochondrial presequence protease"/>
    <property type="match status" value="1"/>
</dbReference>
<evidence type="ECO:0000256" key="1">
    <source>
        <dbReference type="ARBA" id="ARBA00001947"/>
    </source>
</evidence>
<dbReference type="Proteomes" id="UP001142055">
    <property type="component" value="Chromosome 3"/>
</dbReference>
<keyword evidence="11" id="KW-0496">Mitochondrion</keyword>
<keyword evidence="14" id="KW-1185">Reference proteome</keyword>
<evidence type="ECO:0000256" key="11">
    <source>
        <dbReference type="ARBA" id="ARBA00023128"/>
    </source>
</evidence>
<keyword evidence="7" id="KW-0378">Hydrolase</keyword>
<evidence type="ECO:0000259" key="12">
    <source>
        <dbReference type="SMART" id="SM01264"/>
    </source>
</evidence>
<dbReference type="PANTHER" id="PTHR43016:SF13">
    <property type="entry name" value="PRESEQUENCE PROTEASE, MITOCHONDRIAL"/>
    <property type="match status" value="1"/>
</dbReference>
<dbReference type="Pfam" id="PF08367">
    <property type="entry name" value="M16C_assoc"/>
    <property type="match status" value="1"/>
</dbReference>
<evidence type="ECO:0000256" key="3">
    <source>
        <dbReference type="ARBA" id="ARBA00007575"/>
    </source>
</evidence>
<dbReference type="GO" id="GO:0046872">
    <property type="term" value="F:metal ion binding"/>
    <property type="evidence" value="ECO:0007669"/>
    <property type="project" value="UniProtKB-KW"/>
</dbReference>
<dbReference type="InterPro" id="IPR011765">
    <property type="entry name" value="Pept_M16_N"/>
</dbReference>
<dbReference type="Pfam" id="PF22516">
    <property type="entry name" value="PreP_C"/>
    <property type="match status" value="1"/>
</dbReference>
<dbReference type="InterPro" id="IPR007863">
    <property type="entry name" value="Peptidase_M16_C"/>
</dbReference>
<dbReference type="OMA" id="NYLYYIR"/>
<evidence type="ECO:0000256" key="9">
    <source>
        <dbReference type="ARBA" id="ARBA00022946"/>
    </source>
</evidence>
<dbReference type="Gene3D" id="3.30.830.10">
    <property type="entry name" value="Metalloenzyme, LuxS/M16 peptidase-like"/>
    <property type="match status" value="4"/>
</dbReference>
<dbReference type="Pfam" id="PF00675">
    <property type="entry name" value="Peptidase_M16"/>
    <property type="match status" value="1"/>
</dbReference>
<reference evidence="13" key="1">
    <citation type="submission" date="2022-12" db="EMBL/GenBank/DDBJ databases">
        <title>Genome assemblies of Blomia tropicalis.</title>
        <authorList>
            <person name="Cui Y."/>
        </authorList>
    </citation>
    <scope>NUCLEOTIDE SEQUENCE</scope>
    <source>
        <tissue evidence="13">Adult mites</tissue>
    </source>
</reference>